<feature type="compositionally biased region" description="Polar residues" evidence="15">
    <location>
        <begin position="1063"/>
        <end position="1080"/>
    </location>
</feature>
<dbReference type="Proteomes" id="UP000232323">
    <property type="component" value="Unassembled WGS sequence"/>
</dbReference>
<evidence type="ECO:0000256" key="5">
    <source>
        <dbReference type="ARBA" id="ARBA00022692"/>
    </source>
</evidence>
<evidence type="ECO:0000256" key="4">
    <source>
        <dbReference type="ARBA" id="ARBA00022553"/>
    </source>
</evidence>
<evidence type="ECO:0000259" key="16">
    <source>
        <dbReference type="Pfam" id="PF01764"/>
    </source>
</evidence>
<protein>
    <recommendedName>
        <fullName evidence="14">sn-1-specific diacylglycerol lipase</fullName>
        <ecNumber evidence="14">3.1.1.116</ecNumber>
    </recommendedName>
</protein>
<evidence type="ECO:0000256" key="11">
    <source>
        <dbReference type="ARBA" id="ARBA00023098"/>
    </source>
</evidence>
<keyword evidence="11" id="KW-0443">Lipid metabolism</keyword>
<dbReference type="InterPro" id="IPR052214">
    <property type="entry name" value="DAG_Lipase-Related"/>
</dbReference>
<dbReference type="GO" id="GO:0046872">
    <property type="term" value="F:metal ion binding"/>
    <property type="evidence" value="ECO:0007669"/>
    <property type="project" value="UniProtKB-KW"/>
</dbReference>
<evidence type="ECO:0000256" key="14">
    <source>
        <dbReference type="ARBA" id="ARBA00026104"/>
    </source>
</evidence>
<evidence type="ECO:0000256" key="2">
    <source>
        <dbReference type="ARBA" id="ARBA00004651"/>
    </source>
</evidence>
<dbReference type="PANTHER" id="PTHR45792">
    <property type="entry name" value="DIACYLGLYCEROL LIPASE HOMOLOG-RELATED"/>
    <property type="match status" value="1"/>
</dbReference>
<comment type="cofactor">
    <cofactor evidence="1">
        <name>Ca(2+)</name>
        <dbReference type="ChEBI" id="CHEBI:29108"/>
    </cofactor>
</comment>
<evidence type="ECO:0000256" key="7">
    <source>
        <dbReference type="ARBA" id="ARBA00022801"/>
    </source>
</evidence>
<keyword evidence="10" id="KW-1133">Transmembrane helix</keyword>
<evidence type="ECO:0000256" key="8">
    <source>
        <dbReference type="ARBA" id="ARBA00022837"/>
    </source>
</evidence>
<dbReference type="EC" id="3.1.1.116" evidence="14"/>
<gene>
    <name evidence="17" type="ORF">CEUSTIGMA_g10228.t1</name>
</gene>
<evidence type="ECO:0000256" key="9">
    <source>
        <dbReference type="ARBA" id="ARBA00022963"/>
    </source>
</evidence>
<reference evidence="17 18" key="1">
    <citation type="submission" date="2017-08" db="EMBL/GenBank/DDBJ databases">
        <title>Acidophilic green algal genome provides insights into adaptation to an acidic environment.</title>
        <authorList>
            <person name="Hirooka S."/>
            <person name="Hirose Y."/>
            <person name="Kanesaki Y."/>
            <person name="Higuchi S."/>
            <person name="Fujiwara T."/>
            <person name="Onuma R."/>
            <person name="Era A."/>
            <person name="Ohbayashi R."/>
            <person name="Uzuka A."/>
            <person name="Nozaki H."/>
            <person name="Yoshikawa H."/>
            <person name="Miyagishima S.Y."/>
        </authorList>
    </citation>
    <scope>NUCLEOTIDE SEQUENCE [LARGE SCALE GENOMIC DNA]</scope>
    <source>
        <strain evidence="17 18">NIES-2499</strain>
    </source>
</reference>
<comment type="catalytic activity">
    <reaction evidence="13">
        <text>a 1,2-diacyl-sn-glycerol + H2O = a 2-acylglycerol + a fatty acid + H(+)</text>
        <dbReference type="Rhea" id="RHEA:33275"/>
        <dbReference type="ChEBI" id="CHEBI:15377"/>
        <dbReference type="ChEBI" id="CHEBI:15378"/>
        <dbReference type="ChEBI" id="CHEBI:17389"/>
        <dbReference type="ChEBI" id="CHEBI:17815"/>
        <dbReference type="ChEBI" id="CHEBI:28868"/>
        <dbReference type="EC" id="3.1.1.116"/>
    </reaction>
    <physiologicalReaction direction="left-to-right" evidence="13">
        <dbReference type="Rhea" id="RHEA:33276"/>
    </physiologicalReaction>
</comment>
<dbReference type="SUPFAM" id="SSF53474">
    <property type="entry name" value="alpha/beta-Hydrolases"/>
    <property type="match status" value="1"/>
</dbReference>
<accession>A0A250XIS2</accession>
<keyword evidence="12" id="KW-0472">Membrane</keyword>
<evidence type="ECO:0000256" key="3">
    <source>
        <dbReference type="ARBA" id="ARBA00022475"/>
    </source>
</evidence>
<feature type="compositionally biased region" description="Basic and acidic residues" evidence="15">
    <location>
        <begin position="1290"/>
        <end position="1300"/>
    </location>
</feature>
<dbReference type="GO" id="GO:0005886">
    <property type="term" value="C:plasma membrane"/>
    <property type="evidence" value="ECO:0007669"/>
    <property type="project" value="UniProtKB-SubCell"/>
</dbReference>
<proteinExistence type="predicted"/>
<dbReference type="GO" id="GO:0016042">
    <property type="term" value="P:lipid catabolic process"/>
    <property type="evidence" value="ECO:0007669"/>
    <property type="project" value="UniProtKB-KW"/>
</dbReference>
<keyword evidence="6" id="KW-0479">Metal-binding</keyword>
<dbReference type="InterPro" id="IPR029058">
    <property type="entry name" value="AB_hydrolase_fold"/>
</dbReference>
<dbReference type="Gene3D" id="3.40.50.1820">
    <property type="entry name" value="alpha/beta hydrolase"/>
    <property type="match status" value="1"/>
</dbReference>
<keyword evidence="8" id="KW-0106">Calcium</keyword>
<feature type="region of interest" description="Disordered" evidence="15">
    <location>
        <begin position="1139"/>
        <end position="1171"/>
    </location>
</feature>
<keyword evidence="7" id="KW-0378">Hydrolase</keyword>
<dbReference type="InterPro" id="IPR002921">
    <property type="entry name" value="Fungal_lipase-type"/>
</dbReference>
<dbReference type="OrthoDB" id="438440at2759"/>
<feature type="region of interest" description="Disordered" evidence="15">
    <location>
        <begin position="1021"/>
        <end position="1092"/>
    </location>
</feature>
<feature type="region of interest" description="Disordered" evidence="15">
    <location>
        <begin position="1352"/>
        <end position="1381"/>
    </location>
</feature>
<feature type="region of interest" description="Disordered" evidence="15">
    <location>
        <begin position="794"/>
        <end position="845"/>
    </location>
</feature>
<dbReference type="EMBL" id="BEGY01000086">
    <property type="protein sequence ID" value="GAX82802.1"/>
    <property type="molecule type" value="Genomic_DNA"/>
</dbReference>
<evidence type="ECO:0000313" key="18">
    <source>
        <dbReference type="Proteomes" id="UP000232323"/>
    </source>
</evidence>
<evidence type="ECO:0000256" key="12">
    <source>
        <dbReference type="ARBA" id="ARBA00023136"/>
    </source>
</evidence>
<feature type="compositionally biased region" description="Low complexity" evidence="15">
    <location>
        <begin position="800"/>
        <end position="811"/>
    </location>
</feature>
<keyword evidence="5" id="KW-0812">Transmembrane</keyword>
<comment type="subcellular location">
    <subcellularLocation>
        <location evidence="2">Cell membrane</location>
        <topology evidence="2">Multi-pass membrane protein</topology>
    </subcellularLocation>
</comment>
<evidence type="ECO:0000256" key="1">
    <source>
        <dbReference type="ARBA" id="ARBA00001913"/>
    </source>
</evidence>
<dbReference type="PANTHER" id="PTHR45792:SF8">
    <property type="entry name" value="DIACYLGLYCEROL LIPASE-ALPHA"/>
    <property type="match status" value="1"/>
</dbReference>
<feature type="region of interest" description="Disordered" evidence="15">
    <location>
        <begin position="1273"/>
        <end position="1300"/>
    </location>
</feature>
<feature type="region of interest" description="Disordered" evidence="15">
    <location>
        <begin position="314"/>
        <end position="341"/>
    </location>
</feature>
<feature type="compositionally biased region" description="Polar residues" evidence="15">
    <location>
        <begin position="833"/>
        <end position="844"/>
    </location>
</feature>
<organism evidence="17 18">
    <name type="scientific">Chlamydomonas eustigma</name>
    <dbReference type="NCBI Taxonomy" id="1157962"/>
    <lineage>
        <taxon>Eukaryota</taxon>
        <taxon>Viridiplantae</taxon>
        <taxon>Chlorophyta</taxon>
        <taxon>core chlorophytes</taxon>
        <taxon>Chlorophyceae</taxon>
        <taxon>CS clade</taxon>
        <taxon>Chlamydomonadales</taxon>
        <taxon>Chlamydomonadaceae</taxon>
        <taxon>Chlamydomonas</taxon>
    </lineage>
</organism>
<evidence type="ECO:0000313" key="17">
    <source>
        <dbReference type="EMBL" id="GAX82802.1"/>
    </source>
</evidence>
<feature type="region of interest" description="Disordered" evidence="15">
    <location>
        <begin position="568"/>
        <end position="593"/>
    </location>
</feature>
<keyword evidence="3" id="KW-1003">Cell membrane</keyword>
<feature type="compositionally biased region" description="Polar residues" evidence="15">
    <location>
        <begin position="319"/>
        <end position="334"/>
    </location>
</feature>
<comment type="caution">
    <text evidence="17">The sequence shown here is derived from an EMBL/GenBank/DDBJ whole genome shotgun (WGS) entry which is preliminary data.</text>
</comment>
<evidence type="ECO:0000256" key="10">
    <source>
        <dbReference type="ARBA" id="ARBA00022989"/>
    </source>
</evidence>
<name>A0A250XIS2_9CHLO</name>
<sequence>MSLLEATESQRFYGVVWGPPLPLIDWPNWNDGHGNNIHLPRPPSIDGEQGWFVVRLPSTDHDGWLYGTAFDHLQNSRPGGRASKRGSDHVRCRVWRRLHMDQDLMSQSKDPRAFSFRAHIAARQHALEDDLIDGGKAGNHQGIASIRHGAKLVSSKEILSALTNNLEARLQPKVSMTQLWTALMELWNESAQRHGVLKVVPLDPVGLLLAVRQHREYAASVKRSQLASGRTIAKSQHCPAAATLATASVAIASGTSSAEPHVGVPVPIQHREVAEEVAGEVAEEEVTEGLKQERGEKHFDRLTISRAQEELGIRPTPPSSHALNPSSCSNTQTQKGGGRLVKERSPTNVAAQNIESNRRCALDAVPTVVESLRGAHAGRAWIPAQSPAAKNLDIETNTEKVQKEPSASNQQEGLLLPGFDLLVSDPDVMVSELVAATNYARAAYGYVLAAGHMSSISSLFKMVSSSAFFDPVTGASVEANNEAIEALTGIPKEDIFKAEWRNTVFRPCHFLAVDRKNKRLVLSIRGSLELGDICTDLAAQLQPWDLSDQGLGTILSNHEGLSVIREQALPSQQHPRRATAGAADAKPTDNCAKSTHHFSGGMIDRMIPGNEDDNLYGLVWGAVGSRGVGHNHLSEVSKGAMGRVHKGLLSAAKYVGESVSEALETAVRTNPGWPLLITGHSLGAGVAAIMALLLRHRQKCQLETSSISSNGNPTSPSVGPASSIAPQCHNTPATKIHGRSRQSAVIRLKGEHETATPPPRAVIHKAATAGGHYDSNRLTYDSPLTPADNNNTVRQGFQASPSGKLKSSLLPDVKSRPGRGEEEGEEAVGCSTEKFNPSTPQQPGMTEALSAMMPAGEPEEGQGNVDSAIKAAAEASSSATMVAAALPVLPLTCCVYSICIAPPPTLSLELAEACSDCVMTLVHEMDFVSRLSQYSVEMALMDMVRSSPALQLADNLMAQIEEGKAAWESLKTGFLEGVKALKGAGGNITRSGSSMLKKFGTSLERNHRLLQQGLLQQGSSMSGLPLLRRSSDPSGGGGSSPENQRLIRGEASPSGQRLEDGSVGSSPSVEPLTDGQNLHSAASPRQADDRNDGGLRWEALVESMANWLGDTFDISGTSSSSEHSSESWSAHLKEESKVGLLDSAQSNTPSLPVVPGHVPELNAADTTRSSTAHVLHQAMDDLEDEMAKQAEASGSRPSPRKAAKELQTHLPAQKLYLPGIILWLIEEEEDDKRRKEKMLIQQRVMAQSNYNTMDGDVREIITRCQDLASGGTLSGVSGVEEGEQVSLETRTPDRSNRGCRHDGLVVASADLTTPSSDHGDSVLLFSLGHEDLDSTGLVFAGDFGPSLVSLHPSSSREDLNCSPETVEMSPHFKKQGPGGKISGTVEEDASCSSVTMHNIVQKGHVTAESTSEEDSSAANNRPAGNPLCLVVADRSSFELLALVPSCATDHMPDNYYQVLLKLQHGMRG</sequence>
<feature type="domain" description="Fungal lipase-type" evidence="16">
    <location>
        <begin position="640"/>
        <end position="713"/>
    </location>
</feature>
<dbReference type="Pfam" id="PF01764">
    <property type="entry name" value="Lipase_3"/>
    <property type="match status" value="1"/>
</dbReference>
<keyword evidence="4" id="KW-0597">Phosphoprotein</keyword>
<evidence type="ECO:0000256" key="6">
    <source>
        <dbReference type="ARBA" id="ARBA00022723"/>
    </source>
</evidence>
<dbReference type="GO" id="GO:0016298">
    <property type="term" value="F:lipase activity"/>
    <property type="evidence" value="ECO:0007669"/>
    <property type="project" value="TreeGrafter"/>
</dbReference>
<keyword evidence="18" id="KW-1185">Reference proteome</keyword>
<evidence type="ECO:0000256" key="15">
    <source>
        <dbReference type="SAM" id="MobiDB-lite"/>
    </source>
</evidence>
<keyword evidence="9" id="KW-0442">Lipid degradation</keyword>
<evidence type="ECO:0000256" key="13">
    <source>
        <dbReference type="ARBA" id="ARBA00024531"/>
    </source>
</evidence>